<dbReference type="OrthoDB" id="9759295at2"/>
<dbReference type="Proteomes" id="UP000319859">
    <property type="component" value="Unassembled WGS sequence"/>
</dbReference>
<evidence type="ECO:0000256" key="2">
    <source>
        <dbReference type="ARBA" id="ARBA00008806"/>
    </source>
</evidence>
<dbReference type="Gene3D" id="3.40.50.300">
    <property type="entry name" value="P-loop containing nucleotide triphosphate hydrolases"/>
    <property type="match status" value="1"/>
</dbReference>
<comment type="subcellular location">
    <subcellularLocation>
        <location evidence="1">Cell membrane</location>
        <topology evidence="1">Multi-pass membrane protein</topology>
    </subcellularLocation>
</comment>
<dbReference type="InterPro" id="IPR027417">
    <property type="entry name" value="P-loop_NTPase"/>
</dbReference>
<gene>
    <name evidence="7" type="ORF">FBZ89_14210</name>
</gene>
<evidence type="ECO:0000256" key="1">
    <source>
        <dbReference type="ARBA" id="ARBA00004651"/>
    </source>
</evidence>
<sequence>MVDLSKFPRGVPGRDLRNNIAPFAVWADPYFISTHPHWAYEPGKVFLGALEDRLLGVSDDRHMMTIAGSRAGKGVSTIIPNLLEYPGSILAIDPKGENARLTKNRRARGSPAVAEGLGQDVYVLDPFGVSGHPSSGFNPLSMIDVEAETAVDDAALIAEALVIQEEGPGRHFSAAARNFLRGLILQVCSDEPPATRNLPRVRQLLTLDDKSFKVLLEVMQTNSGCHGVIRRAANSLAAKSENERTGVISTAIEQTDFLDSPPLGRCLAHSDFSLTDLKRKPTTVYLCLPAGRMATHSRWLRIIINLAVEAMEREPAKPQHPVLFLMDEFAVLDHLSSIEKAAGQIAGFGVRLWPILQDLSQLKSIYKDRWETFMGNAGLLQFFGNNDLTTLQYLAQRLGKSTILQVSQGEISTSQSAGGFTGESTQLHTAELMTADEVARFFSRQSNAQLLLWPGADPIAIDRVRYYSSSFFAGKFDSV</sequence>
<proteinExistence type="inferred from homology"/>
<reference evidence="7 8" key="1">
    <citation type="submission" date="2019-06" db="EMBL/GenBank/DDBJ databases">
        <title>Genomic Encyclopedia of Type Strains, Phase IV (KMG-V): Genome sequencing to study the core and pangenomes of soil and plant-associated prokaryotes.</title>
        <authorList>
            <person name="Whitman W."/>
        </authorList>
    </citation>
    <scope>NUCLEOTIDE SEQUENCE [LARGE SCALE GENOMIC DNA]</scope>
    <source>
        <strain evidence="7 8">BR 11880</strain>
    </source>
</reference>
<comment type="similarity">
    <text evidence="2">Belongs to the VirD4/TraG family.</text>
</comment>
<dbReference type="GO" id="GO:0005886">
    <property type="term" value="C:plasma membrane"/>
    <property type="evidence" value="ECO:0007669"/>
    <property type="project" value="UniProtKB-SubCell"/>
</dbReference>
<dbReference type="PANTHER" id="PTHR37937">
    <property type="entry name" value="CONJUGATIVE TRANSFER: DNA TRANSPORT"/>
    <property type="match status" value="1"/>
</dbReference>
<evidence type="ECO:0000256" key="6">
    <source>
        <dbReference type="ARBA" id="ARBA00023136"/>
    </source>
</evidence>
<dbReference type="EMBL" id="VITN01000042">
    <property type="protein sequence ID" value="TWB09326.1"/>
    <property type="molecule type" value="Genomic_DNA"/>
</dbReference>
<dbReference type="SUPFAM" id="SSF52540">
    <property type="entry name" value="P-loop containing nucleoside triphosphate hydrolases"/>
    <property type="match status" value="1"/>
</dbReference>
<dbReference type="PANTHER" id="PTHR37937:SF1">
    <property type="entry name" value="CONJUGATIVE TRANSFER: DNA TRANSPORT"/>
    <property type="match status" value="1"/>
</dbReference>
<evidence type="ECO:0000313" key="7">
    <source>
        <dbReference type="EMBL" id="TWB09326.1"/>
    </source>
</evidence>
<name>A0A560EJ07_9PROT</name>
<comment type="caution">
    <text evidence="7">The sequence shown here is derived from an EMBL/GenBank/DDBJ whole genome shotgun (WGS) entry which is preliminary data.</text>
</comment>
<evidence type="ECO:0000256" key="5">
    <source>
        <dbReference type="ARBA" id="ARBA00022989"/>
    </source>
</evidence>
<accession>A0A560EJ07</accession>
<keyword evidence="3" id="KW-1003">Cell membrane</keyword>
<protein>
    <submittedName>
        <fullName evidence="7">Type IV secretion system protein VirD4</fullName>
    </submittedName>
</protein>
<dbReference type="InterPro" id="IPR051539">
    <property type="entry name" value="T4SS-coupling_protein"/>
</dbReference>
<keyword evidence="5" id="KW-1133">Transmembrane helix</keyword>
<organism evidence="7 8">
    <name type="scientific">Nitrospirillum amazonense</name>
    <dbReference type="NCBI Taxonomy" id="28077"/>
    <lineage>
        <taxon>Bacteria</taxon>
        <taxon>Pseudomonadati</taxon>
        <taxon>Pseudomonadota</taxon>
        <taxon>Alphaproteobacteria</taxon>
        <taxon>Rhodospirillales</taxon>
        <taxon>Azospirillaceae</taxon>
        <taxon>Nitrospirillum</taxon>
    </lineage>
</organism>
<keyword evidence="4" id="KW-0812">Transmembrane</keyword>
<dbReference type="InterPro" id="IPR003688">
    <property type="entry name" value="TraG/VirD4"/>
</dbReference>
<keyword evidence="6" id="KW-0472">Membrane</keyword>
<evidence type="ECO:0000256" key="4">
    <source>
        <dbReference type="ARBA" id="ARBA00022692"/>
    </source>
</evidence>
<dbReference type="Pfam" id="PF02534">
    <property type="entry name" value="T4SS-DNA_transf"/>
    <property type="match status" value="1"/>
</dbReference>
<evidence type="ECO:0000313" key="8">
    <source>
        <dbReference type="Proteomes" id="UP000319859"/>
    </source>
</evidence>
<dbReference type="AlphaFoldDB" id="A0A560EJ07"/>
<evidence type="ECO:0000256" key="3">
    <source>
        <dbReference type="ARBA" id="ARBA00022475"/>
    </source>
</evidence>
<dbReference type="CDD" id="cd01127">
    <property type="entry name" value="TrwB_TraG_TraD_VirD4"/>
    <property type="match status" value="2"/>
</dbReference>
<dbReference type="RefSeq" id="WP_145754633.1">
    <property type="nucleotide sequence ID" value="NZ_VITN01000042.1"/>
</dbReference>